<proteinExistence type="inferred from homology"/>
<accession>A0AAP0JDS7</accession>
<gene>
    <name evidence="6" type="ORF">Sjap_011783</name>
</gene>
<comment type="caution">
    <text evidence="6">The sequence shown here is derived from an EMBL/GenBank/DDBJ whole genome shotgun (WGS) entry which is preliminary data.</text>
</comment>
<organism evidence="6 7">
    <name type="scientific">Stephania japonica</name>
    <dbReference type="NCBI Taxonomy" id="461633"/>
    <lineage>
        <taxon>Eukaryota</taxon>
        <taxon>Viridiplantae</taxon>
        <taxon>Streptophyta</taxon>
        <taxon>Embryophyta</taxon>
        <taxon>Tracheophyta</taxon>
        <taxon>Spermatophyta</taxon>
        <taxon>Magnoliopsida</taxon>
        <taxon>Ranunculales</taxon>
        <taxon>Menispermaceae</taxon>
        <taxon>Menispermoideae</taxon>
        <taxon>Cissampelideae</taxon>
        <taxon>Stephania</taxon>
    </lineage>
</organism>
<dbReference type="SUPFAM" id="SSF53335">
    <property type="entry name" value="S-adenosyl-L-methionine-dependent methyltransferases"/>
    <property type="match status" value="1"/>
</dbReference>
<evidence type="ECO:0000256" key="1">
    <source>
        <dbReference type="ARBA" id="ARBA00010815"/>
    </source>
</evidence>
<protein>
    <recommendedName>
        <fullName evidence="8">Coclaurine N-methyltransferase</fullName>
    </recommendedName>
</protein>
<keyword evidence="7" id="KW-1185">Reference proteome</keyword>
<keyword evidence="4" id="KW-0949">S-adenosyl-L-methionine</keyword>
<dbReference type="InterPro" id="IPR029063">
    <property type="entry name" value="SAM-dependent_MTases_sf"/>
</dbReference>
<feature type="compositionally biased region" description="Basic and acidic residues" evidence="5">
    <location>
        <begin position="13"/>
        <end position="24"/>
    </location>
</feature>
<evidence type="ECO:0000313" key="7">
    <source>
        <dbReference type="Proteomes" id="UP001417504"/>
    </source>
</evidence>
<evidence type="ECO:0000256" key="2">
    <source>
        <dbReference type="ARBA" id="ARBA00022603"/>
    </source>
</evidence>
<evidence type="ECO:0000256" key="5">
    <source>
        <dbReference type="SAM" id="MobiDB-lite"/>
    </source>
</evidence>
<dbReference type="PANTHER" id="PTHR43832:SF1">
    <property type="entry name" value="S-ADENOSYL-L-METHIONINE-DEPENDENT METHYLTRANSFERASES SUPERFAMILY PROTEIN"/>
    <property type="match status" value="1"/>
</dbReference>
<dbReference type="GO" id="GO:0032259">
    <property type="term" value="P:methylation"/>
    <property type="evidence" value="ECO:0007669"/>
    <property type="project" value="UniProtKB-KW"/>
</dbReference>
<dbReference type="GO" id="GO:0008168">
    <property type="term" value="F:methyltransferase activity"/>
    <property type="evidence" value="ECO:0007669"/>
    <property type="project" value="UniProtKB-KW"/>
</dbReference>
<keyword evidence="3" id="KW-0808">Transferase</keyword>
<evidence type="ECO:0000256" key="3">
    <source>
        <dbReference type="ARBA" id="ARBA00022679"/>
    </source>
</evidence>
<dbReference type="Gene3D" id="3.40.50.150">
    <property type="entry name" value="Vaccinia Virus protein VP39"/>
    <property type="match status" value="1"/>
</dbReference>
<sequence length="403" mass="46645">MRTMEAKQQQQQQHEKDTEEELKRPAGVGVLLHDQYDDEEIIRKLAKAQLEKRLKWGYKPTHQQQLSHLLQFLHCRLHQSLIGLVMLKATLTRSITLEPRGTNQARLALPSLNMASEEDSSKAWLYETPTSFLQLLFGNIIKLSGAYYEDQSSTLEEAMIHNMDLCCERANIKEGQSVLDLGCGYGAFIIHVAQKYKTCSVTGVTSSISQKHYIMEQCKELNLSNVEVVLADLATTELDTTFDRVFALGMFEEINDCKSFLRRISNWMNPDGLLFVEHLCHKTFAYQNKPIDDEDWYNEYIFPSGGLIILSASSLLYFQDDLSIVNHWTYNGKHIARSCEQLVETIDGKKEKMEEIFKEFYGTEEDAIRYINYWRLFYITATEMFGYNDGEEWMGAHVLFEKK</sequence>
<name>A0AAP0JDS7_9MAGN</name>
<dbReference type="FunFam" id="3.40.50.150:FF:000554">
    <property type="entry name" value="Cation-transporting ATPase"/>
    <property type="match status" value="1"/>
</dbReference>
<dbReference type="PANTHER" id="PTHR43832">
    <property type="match status" value="1"/>
</dbReference>
<reference evidence="6 7" key="1">
    <citation type="submission" date="2024-01" db="EMBL/GenBank/DDBJ databases">
        <title>Genome assemblies of Stephania.</title>
        <authorList>
            <person name="Yang L."/>
        </authorList>
    </citation>
    <scope>NUCLEOTIDE SEQUENCE [LARGE SCALE GENOMIC DNA]</scope>
    <source>
        <strain evidence="6">QJT</strain>
        <tissue evidence="6">Leaf</tissue>
    </source>
</reference>
<keyword evidence="2" id="KW-0489">Methyltransferase</keyword>
<evidence type="ECO:0008006" key="8">
    <source>
        <dbReference type="Google" id="ProtNLM"/>
    </source>
</evidence>
<comment type="similarity">
    <text evidence="1">Belongs to the CFA/CMAS family.</text>
</comment>
<dbReference type="CDD" id="cd02440">
    <property type="entry name" value="AdoMet_MTases"/>
    <property type="match status" value="1"/>
</dbReference>
<dbReference type="EMBL" id="JBBNAE010000004">
    <property type="protein sequence ID" value="KAK9131296.1"/>
    <property type="molecule type" value="Genomic_DNA"/>
</dbReference>
<dbReference type="AlphaFoldDB" id="A0AAP0JDS7"/>
<dbReference type="Pfam" id="PF02353">
    <property type="entry name" value="CMAS"/>
    <property type="match status" value="1"/>
</dbReference>
<dbReference type="Proteomes" id="UP001417504">
    <property type="component" value="Unassembled WGS sequence"/>
</dbReference>
<evidence type="ECO:0000313" key="6">
    <source>
        <dbReference type="EMBL" id="KAK9131296.1"/>
    </source>
</evidence>
<evidence type="ECO:0000256" key="4">
    <source>
        <dbReference type="ARBA" id="ARBA00022691"/>
    </source>
</evidence>
<feature type="region of interest" description="Disordered" evidence="5">
    <location>
        <begin position="1"/>
        <end position="25"/>
    </location>
</feature>